<evidence type="ECO:0000313" key="2">
    <source>
        <dbReference type="EMBL" id="RHA16894.1"/>
    </source>
</evidence>
<evidence type="ECO:0000259" key="1">
    <source>
        <dbReference type="PROSITE" id="PS50853"/>
    </source>
</evidence>
<protein>
    <submittedName>
        <fullName evidence="2">MBL fold metallo-hydrolase</fullName>
    </submittedName>
</protein>
<dbReference type="InterPro" id="IPR001279">
    <property type="entry name" value="Metallo-B-lactamas"/>
</dbReference>
<dbReference type="Pfam" id="PF00041">
    <property type="entry name" value="fn3"/>
    <property type="match status" value="2"/>
</dbReference>
<dbReference type="PROSITE" id="PS50853">
    <property type="entry name" value="FN3"/>
    <property type="match status" value="2"/>
</dbReference>
<gene>
    <name evidence="2" type="ORF">DW944_11015</name>
</gene>
<dbReference type="RefSeq" id="WP_117971590.1">
    <property type="nucleotide sequence ID" value="NZ_QSFD01000013.1"/>
</dbReference>
<dbReference type="Gene3D" id="2.60.40.10">
    <property type="entry name" value="Immunoglobulins"/>
    <property type="match status" value="2"/>
</dbReference>
<dbReference type="InterPro" id="IPR003961">
    <property type="entry name" value="FN3_dom"/>
</dbReference>
<dbReference type="InterPro" id="IPR052159">
    <property type="entry name" value="Competence_DNA_uptake"/>
</dbReference>
<dbReference type="PANTHER" id="PTHR30619">
    <property type="entry name" value="DNA INTERNALIZATION/COMPETENCE PROTEIN COMEC/REC2"/>
    <property type="match status" value="1"/>
</dbReference>
<dbReference type="InterPro" id="IPR036116">
    <property type="entry name" value="FN3_sf"/>
</dbReference>
<feature type="domain" description="Fibronectin type-III" evidence="1">
    <location>
        <begin position="457"/>
        <end position="551"/>
    </location>
</feature>
<dbReference type="InterPro" id="IPR035681">
    <property type="entry name" value="ComA-like_MBL"/>
</dbReference>
<dbReference type="Gene3D" id="3.60.15.10">
    <property type="entry name" value="Ribonuclease Z/Hydroxyacylglutathione hydrolase-like"/>
    <property type="match status" value="1"/>
</dbReference>
<dbReference type="SUPFAM" id="SSF56281">
    <property type="entry name" value="Metallo-hydrolase/oxidoreductase"/>
    <property type="match status" value="1"/>
</dbReference>
<dbReference type="EMBL" id="QSFD01000013">
    <property type="protein sequence ID" value="RHA16894.1"/>
    <property type="molecule type" value="Genomic_DNA"/>
</dbReference>
<dbReference type="Pfam" id="PF00753">
    <property type="entry name" value="Lactamase_B"/>
    <property type="match status" value="1"/>
</dbReference>
<dbReference type="SUPFAM" id="SSF49265">
    <property type="entry name" value="Fibronectin type III"/>
    <property type="match status" value="1"/>
</dbReference>
<sequence length="551" mass="61662">MKNKINLGTKFIAFLALFMFSILAINVSAKAGQMKMHAIYVDRGDAIVIESNGHFMLVDSGISQTSEKVLAYLKSLNIPDKKIDYVISTHPDGDHVGGFPAVFKEYEIGQVIYSPCTKPSKDYLSFIKTVKEKDCPFRIPVEGEKFKLGDATVEVVYDGSQGSTYNEASIVMRVTCDNKSILLTGDLPSTMENELLKQGYNFKANVLKIGHHGAAASSCANFLDAVAPQYAVVSCGTPDICEFPKESVLQRLARRFIKLYRTADANVVINFNNGVISTSNKENNPFVSIKKGTITLSNNVFYATGKQIKPTVNLYVDGQLVPAYHYKITYASNINTGVAKVKLTATEVKYVSVCSTTFLILPKKETLKGSVSSYNSAHLSWNKQGSATGYTIMYSTDKTFNTAFKYKYITKPETTNTTIKNLKYNTKYYFKIRAYKTNVGYGKWSKTVKIKTKKNPAPATVKIKSAKKYSKTSIYVKWKAQTARGKSGYYVQYSTNKRFKKNTKTLKIKTTLKNSATITKLKKKKTYYIRVRGYNKHGKGNWSKTMKVKVK</sequence>
<evidence type="ECO:0000313" key="3">
    <source>
        <dbReference type="Proteomes" id="UP000284779"/>
    </source>
</evidence>
<dbReference type="GO" id="GO:0016787">
    <property type="term" value="F:hydrolase activity"/>
    <property type="evidence" value="ECO:0007669"/>
    <property type="project" value="UniProtKB-KW"/>
</dbReference>
<dbReference type="CDD" id="cd07731">
    <property type="entry name" value="ComA-like_MBL-fold"/>
    <property type="match status" value="1"/>
</dbReference>
<organism evidence="2 3">
    <name type="scientific">Eubacterium ventriosum</name>
    <dbReference type="NCBI Taxonomy" id="39496"/>
    <lineage>
        <taxon>Bacteria</taxon>
        <taxon>Bacillati</taxon>
        <taxon>Bacillota</taxon>
        <taxon>Clostridia</taxon>
        <taxon>Eubacteriales</taxon>
        <taxon>Eubacteriaceae</taxon>
        <taxon>Eubacterium</taxon>
    </lineage>
</organism>
<dbReference type="SMART" id="SM00060">
    <property type="entry name" value="FN3"/>
    <property type="match status" value="2"/>
</dbReference>
<keyword evidence="2" id="KW-0378">Hydrolase</keyword>
<dbReference type="Proteomes" id="UP000284779">
    <property type="component" value="Unassembled WGS sequence"/>
</dbReference>
<accession>A0A413R5G0</accession>
<name>A0A413R5G0_9FIRM</name>
<proteinExistence type="predicted"/>
<keyword evidence="3" id="KW-1185">Reference proteome</keyword>
<reference evidence="2 3" key="1">
    <citation type="submission" date="2018-08" db="EMBL/GenBank/DDBJ databases">
        <title>A genome reference for cultivated species of the human gut microbiota.</title>
        <authorList>
            <person name="Zou Y."/>
            <person name="Xue W."/>
            <person name="Luo G."/>
        </authorList>
    </citation>
    <scope>NUCLEOTIDE SEQUENCE [LARGE SCALE GENOMIC DNA]</scope>
    <source>
        <strain evidence="2 3">AM44-11BH</strain>
    </source>
</reference>
<feature type="domain" description="Fibronectin type-III" evidence="1">
    <location>
        <begin position="363"/>
        <end position="455"/>
    </location>
</feature>
<dbReference type="InterPro" id="IPR036866">
    <property type="entry name" value="RibonucZ/Hydroxyglut_hydro"/>
</dbReference>
<dbReference type="AlphaFoldDB" id="A0A413R5G0"/>
<dbReference type="SMART" id="SM00849">
    <property type="entry name" value="Lactamase_B"/>
    <property type="match status" value="1"/>
</dbReference>
<dbReference type="CDD" id="cd00063">
    <property type="entry name" value="FN3"/>
    <property type="match status" value="1"/>
</dbReference>
<dbReference type="InterPro" id="IPR013783">
    <property type="entry name" value="Ig-like_fold"/>
</dbReference>
<dbReference type="PANTHER" id="PTHR30619:SF7">
    <property type="entry name" value="BETA-LACTAMASE DOMAIN PROTEIN"/>
    <property type="match status" value="1"/>
</dbReference>
<comment type="caution">
    <text evidence="2">The sequence shown here is derived from an EMBL/GenBank/DDBJ whole genome shotgun (WGS) entry which is preliminary data.</text>
</comment>